<dbReference type="Gene3D" id="2.60.40.790">
    <property type="match status" value="1"/>
</dbReference>
<evidence type="ECO:0000259" key="4">
    <source>
        <dbReference type="PROSITE" id="PS01031"/>
    </source>
</evidence>
<dbReference type="OMA" id="YEPFYNW"/>
<feature type="domain" description="SHSP" evidence="4">
    <location>
        <begin position="49"/>
        <end position="163"/>
    </location>
</feature>
<sequence>MSMVPSFVGLGLGIPSRSSNGSVFDPFLDFPPSFNGSGIGTAFIPSANEVSAFAGPHVDCKETAEAHVFKADLPGLKKEELKIEVEDGTVLKISGERKRDKEEKTDKWHLLERSSGSFTRRFRLPEDAKVDQVKAAMEDGVLTVTVPKEVVKKRDVRSIEISG</sequence>
<dbReference type="SUPFAM" id="SSF49764">
    <property type="entry name" value="HSP20-like chaperones"/>
    <property type="match status" value="1"/>
</dbReference>
<accession>A0A5P1E8I2</accession>
<dbReference type="EMBL" id="CM007387">
    <property type="protein sequence ID" value="ONK62124.1"/>
    <property type="molecule type" value="Genomic_DNA"/>
</dbReference>
<dbReference type="Proteomes" id="UP000243459">
    <property type="component" value="Chromosome 7"/>
</dbReference>
<evidence type="ECO:0000256" key="3">
    <source>
        <dbReference type="RuleBase" id="RU003616"/>
    </source>
</evidence>
<reference evidence="6" key="1">
    <citation type="journal article" date="2017" name="Nat. Commun.">
        <title>The asparagus genome sheds light on the origin and evolution of a young Y chromosome.</title>
        <authorList>
            <person name="Harkess A."/>
            <person name="Zhou J."/>
            <person name="Xu C."/>
            <person name="Bowers J.E."/>
            <person name="Van der Hulst R."/>
            <person name="Ayyampalayam S."/>
            <person name="Mercati F."/>
            <person name="Riccardi P."/>
            <person name="McKain M.R."/>
            <person name="Kakrana A."/>
            <person name="Tang H."/>
            <person name="Ray J."/>
            <person name="Groenendijk J."/>
            <person name="Arikit S."/>
            <person name="Mathioni S.M."/>
            <person name="Nakano M."/>
            <person name="Shan H."/>
            <person name="Telgmann-Rauber A."/>
            <person name="Kanno A."/>
            <person name="Yue Z."/>
            <person name="Chen H."/>
            <person name="Li W."/>
            <person name="Chen Y."/>
            <person name="Xu X."/>
            <person name="Zhang Y."/>
            <person name="Luo S."/>
            <person name="Chen H."/>
            <person name="Gao J."/>
            <person name="Mao Z."/>
            <person name="Pires J.C."/>
            <person name="Luo M."/>
            <person name="Kudrna D."/>
            <person name="Wing R.A."/>
            <person name="Meyers B.C."/>
            <person name="Yi K."/>
            <person name="Kong H."/>
            <person name="Lavrijsen P."/>
            <person name="Sunseri F."/>
            <person name="Falavigna A."/>
            <person name="Ye Y."/>
            <person name="Leebens-Mack J.H."/>
            <person name="Chen G."/>
        </authorList>
    </citation>
    <scope>NUCLEOTIDE SEQUENCE [LARGE SCALE GENOMIC DNA]</scope>
    <source>
        <strain evidence="6">cv. DH0086</strain>
    </source>
</reference>
<dbReference type="InterPro" id="IPR008978">
    <property type="entry name" value="HSP20-like_chaperone"/>
</dbReference>
<dbReference type="PANTHER" id="PTHR11527">
    <property type="entry name" value="HEAT-SHOCK PROTEIN 20 FAMILY MEMBER"/>
    <property type="match status" value="1"/>
</dbReference>
<dbReference type="Gramene" id="ONK62124">
    <property type="protein sequence ID" value="ONK62124"/>
    <property type="gene ID" value="A4U43_C07F600"/>
</dbReference>
<organism evidence="5 6">
    <name type="scientific">Asparagus officinalis</name>
    <name type="common">Garden asparagus</name>
    <dbReference type="NCBI Taxonomy" id="4686"/>
    <lineage>
        <taxon>Eukaryota</taxon>
        <taxon>Viridiplantae</taxon>
        <taxon>Streptophyta</taxon>
        <taxon>Embryophyta</taxon>
        <taxon>Tracheophyta</taxon>
        <taxon>Spermatophyta</taxon>
        <taxon>Magnoliopsida</taxon>
        <taxon>Liliopsida</taxon>
        <taxon>Asparagales</taxon>
        <taxon>Asparagaceae</taxon>
        <taxon>Asparagoideae</taxon>
        <taxon>Asparagus</taxon>
    </lineage>
</organism>
<evidence type="ECO:0000313" key="6">
    <source>
        <dbReference type="Proteomes" id="UP000243459"/>
    </source>
</evidence>
<dbReference type="InterPro" id="IPR002068">
    <property type="entry name" value="A-crystallin/Hsp20_dom"/>
</dbReference>
<dbReference type="Pfam" id="PF00011">
    <property type="entry name" value="HSP20"/>
    <property type="match status" value="1"/>
</dbReference>
<dbReference type="FunFam" id="2.60.40.790:FF:000009">
    <property type="entry name" value="17.6 kDa class I heat shock protein-like"/>
    <property type="match status" value="1"/>
</dbReference>
<evidence type="ECO:0000256" key="2">
    <source>
        <dbReference type="PROSITE-ProRule" id="PRU00285"/>
    </source>
</evidence>
<keyword evidence="6" id="KW-1185">Reference proteome</keyword>
<comment type="similarity">
    <text evidence="2 3">Belongs to the small heat shock protein (HSP20) family.</text>
</comment>
<dbReference type="PROSITE" id="PS01031">
    <property type="entry name" value="SHSP"/>
    <property type="match status" value="1"/>
</dbReference>
<keyword evidence="1" id="KW-0346">Stress response</keyword>
<evidence type="ECO:0000256" key="1">
    <source>
        <dbReference type="ARBA" id="ARBA00023016"/>
    </source>
</evidence>
<dbReference type="CDD" id="cd06472">
    <property type="entry name" value="ACD_ScHsp26_like"/>
    <property type="match status" value="1"/>
</dbReference>
<proteinExistence type="inferred from homology"/>
<dbReference type="AlphaFoldDB" id="A0A5P1E8I2"/>
<protein>
    <recommendedName>
        <fullName evidence="4">SHSP domain-containing protein</fullName>
    </recommendedName>
</protein>
<evidence type="ECO:0000313" key="5">
    <source>
        <dbReference type="EMBL" id="ONK62124.1"/>
    </source>
</evidence>
<name>A0A5P1E8I2_ASPOF</name>
<dbReference type="InterPro" id="IPR031107">
    <property type="entry name" value="Small_HSP"/>
</dbReference>
<gene>
    <name evidence="5" type="ORF">A4U43_C07F600</name>
</gene>